<dbReference type="EMBL" id="JBJQND010000002">
    <property type="protein sequence ID" value="KAL3887325.1"/>
    <property type="molecule type" value="Genomic_DNA"/>
</dbReference>
<dbReference type="AlphaFoldDB" id="A0ABD3XNS2"/>
<keyword evidence="8 11" id="KW-1133">Transmembrane helix</keyword>
<accession>A0ABD3XNS2</accession>
<proteinExistence type="inferred from homology"/>
<keyword evidence="7" id="KW-0712">Selenocysteine</keyword>
<evidence type="ECO:0000256" key="1">
    <source>
        <dbReference type="ARBA" id="ARBA00004389"/>
    </source>
</evidence>
<evidence type="ECO:0000256" key="10">
    <source>
        <dbReference type="SAM" id="MobiDB-lite"/>
    </source>
</evidence>
<evidence type="ECO:0000313" key="12">
    <source>
        <dbReference type="EMBL" id="KAL3887325.1"/>
    </source>
</evidence>
<dbReference type="PANTHER" id="PTHR28621">
    <property type="entry name" value="SELENOPROTEIN S"/>
    <property type="match status" value="1"/>
</dbReference>
<comment type="similarity">
    <text evidence="3">Belongs to the selenoprotein S family.</text>
</comment>
<feature type="region of interest" description="Disordered" evidence="10">
    <location>
        <begin position="97"/>
        <end position="184"/>
    </location>
</feature>
<name>A0ABD3XNS2_SINWO</name>
<protein>
    <recommendedName>
        <fullName evidence="14">Selenoprotein S</fullName>
    </recommendedName>
</protein>
<keyword evidence="9 11" id="KW-0472">Membrane</keyword>
<evidence type="ECO:0000256" key="8">
    <source>
        <dbReference type="ARBA" id="ARBA00022989"/>
    </source>
</evidence>
<keyword evidence="6" id="KW-0256">Endoplasmic reticulum</keyword>
<keyword evidence="5 11" id="KW-0812">Transmembrane</keyword>
<dbReference type="PANTHER" id="PTHR28621:SF1">
    <property type="entry name" value="SELENOPROTEIN S"/>
    <property type="match status" value="1"/>
</dbReference>
<reference evidence="12 13" key="1">
    <citation type="submission" date="2024-11" db="EMBL/GenBank/DDBJ databases">
        <title>Chromosome-level genome assembly of the freshwater bivalve Anodonta woodiana.</title>
        <authorList>
            <person name="Chen X."/>
        </authorList>
    </citation>
    <scope>NUCLEOTIDE SEQUENCE [LARGE SCALE GENOMIC DNA]</scope>
    <source>
        <strain evidence="12">MN2024</strain>
        <tissue evidence="12">Gills</tissue>
    </source>
</reference>
<evidence type="ECO:0000256" key="7">
    <source>
        <dbReference type="ARBA" id="ARBA00022933"/>
    </source>
</evidence>
<sequence length="184" mass="21072">MDEQVNNDDTQIPSNKDPVVLSTAFHNVTEFLQAYGWFIILGIVVILYIKSKLSPSIQKLQSKLEQRKESREYDPSKALKMSEELEAARRRMQEQLNAQAARYAEQQKIKEEEKRQQKIKEWDNFQDGKGYRSKYKPQEEEGASSGTKVKSTKPKLRQTDFNPLMGESRGGSSYRPPRRGGGGG</sequence>
<evidence type="ECO:0000256" key="2">
    <source>
        <dbReference type="ARBA" id="ARBA00004496"/>
    </source>
</evidence>
<feature type="transmembrane region" description="Helical" evidence="11">
    <location>
        <begin position="31"/>
        <end position="49"/>
    </location>
</feature>
<evidence type="ECO:0000256" key="3">
    <source>
        <dbReference type="ARBA" id="ARBA00011034"/>
    </source>
</evidence>
<comment type="subcellular location">
    <subcellularLocation>
        <location evidence="2">Cytoplasm</location>
    </subcellularLocation>
    <subcellularLocation>
        <location evidence="1">Endoplasmic reticulum membrane</location>
        <topology evidence="1">Single-pass membrane protein</topology>
    </subcellularLocation>
</comment>
<evidence type="ECO:0000256" key="9">
    <source>
        <dbReference type="ARBA" id="ARBA00023136"/>
    </source>
</evidence>
<gene>
    <name evidence="12" type="ORF">ACJMK2_027267</name>
</gene>
<comment type="caution">
    <text evidence="12">The sequence shown here is derived from an EMBL/GenBank/DDBJ whole genome shotgun (WGS) entry which is preliminary data.</text>
</comment>
<evidence type="ECO:0000256" key="4">
    <source>
        <dbReference type="ARBA" id="ARBA00022490"/>
    </source>
</evidence>
<organism evidence="12 13">
    <name type="scientific">Sinanodonta woodiana</name>
    <name type="common">Chinese pond mussel</name>
    <name type="synonym">Anodonta woodiana</name>
    <dbReference type="NCBI Taxonomy" id="1069815"/>
    <lineage>
        <taxon>Eukaryota</taxon>
        <taxon>Metazoa</taxon>
        <taxon>Spiralia</taxon>
        <taxon>Lophotrochozoa</taxon>
        <taxon>Mollusca</taxon>
        <taxon>Bivalvia</taxon>
        <taxon>Autobranchia</taxon>
        <taxon>Heteroconchia</taxon>
        <taxon>Palaeoheterodonta</taxon>
        <taxon>Unionida</taxon>
        <taxon>Unionoidea</taxon>
        <taxon>Unionidae</taxon>
        <taxon>Unioninae</taxon>
        <taxon>Sinanodonta</taxon>
    </lineage>
</organism>
<evidence type="ECO:0008006" key="14">
    <source>
        <dbReference type="Google" id="ProtNLM"/>
    </source>
</evidence>
<keyword evidence="4" id="KW-0963">Cytoplasm</keyword>
<evidence type="ECO:0000256" key="11">
    <source>
        <dbReference type="SAM" id="Phobius"/>
    </source>
</evidence>
<dbReference type="GO" id="GO:0005789">
    <property type="term" value="C:endoplasmic reticulum membrane"/>
    <property type="evidence" value="ECO:0007669"/>
    <property type="project" value="UniProtKB-SubCell"/>
</dbReference>
<dbReference type="InterPro" id="IPR009703">
    <property type="entry name" value="Selenoprotein_S"/>
</dbReference>
<evidence type="ECO:0000256" key="6">
    <source>
        <dbReference type="ARBA" id="ARBA00022824"/>
    </source>
</evidence>
<feature type="compositionally biased region" description="Basic and acidic residues" evidence="10">
    <location>
        <begin position="105"/>
        <end position="123"/>
    </location>
</feature>
<feature type="compositionally biased region" description="Low complexity" evidence="10">
    <location>
        <begin position="166"/>
        <end position="175"/>
    </location>
</feature>
<dbReference type="Gene3D" id="6.10.250.2950">
    <property type="match status" value="1"/>
</dbReference>
<keyword evidence="13" id="KW-1185">Reference proteome</keyword>
<dbReference type="Pfam" id="PF06936">
    <property type="entry name" value="Selenoprotein_S"/>
    <property type="match status" value="1"/>
</dbReference>
<evidence type="ECO:0000256" key="5">
    <source>
        <dbReference type="ARBA" id="ARBA00022692"/>
    </source>
</evidence>
<dbReference type="Proteomes" id="UP001634394">
    <property type="component" value="Unassembled WGS sequence"/>
</dbReference>
<evidence type="ECO:0000313" key="13">
    <source>
        <dbReference type="Proteomes" id="UP001634394"/>
    </source>
</evidence>